<keyword evidence="1" id="KW-0677">Repeat</keyword>
<name>A0A1B8B033_FUSPO</name>
<reference evidence="4 5" key="1">
    <citation type="submission" date="2016-06" db="EMBL/GenBank/DDBJ databases">
        <title>Living apart together: crosstalk between the core and supernumerary genomes in a fungal plant pathogen.</title>
        <authorList>
            <person name="Vanheule A."/>
            <person name="Audenaert K."/>
            <person name="Warris S."/>
            <person name="Van De Geest H."/>
            <person name="Schijlen E."/>
            <person name="Hofte M."/>
            <person name="De Saeger S."/>
            <person name="Haesaert G."/>
            <person name="Waalwijk C."/>
            <person name="Van Der Lee T."/>
        </authorList>
    </citation>
    <scope>NUCLEOTIDE SEQUENCE [LARGE SCALE GENOMIC DNA]</scope>
    <source>
        <strain evidence="4 5">2516</strain>
    </source>
</reference>
<feature type="repeat" description="ANK" evidence="3">
    <location>
        <begin position="522"/>
        <end position="554"/>
    </location>
</feature>
<dbReference type="EMBL" id="LYXU01000001">
    <property type="protein sequence ID" value="OBS26104.1"/>
    <property type="molecule type" value="Genomic_DNA"/>
</dbReference>
<comment type="caution">
    <text evidence="4">The sequence shown here is derived from an EMBL/GenBank/DDBJ whole genome shotgun (WGS) entry which is preliminary data.</text>
</comment>
<organism evidence="4 5">
    <name type="scientific">Fusarium poae</name>
    <dbReference type="NCBI Taxonomy" id="36050"/>
    <lineage>
        <taxon>Eukaryota</taxon>
        <taxon>Fungi</taxon>
        <taxon>Dikarya</taxon>
        <taxon>Ascomycota</taxon>
        <taxon>Pezizomycotina</taxon>
        <taxon>Sordariomycetes</taxon>
        <taxon>Hypocreomycetidae</taxon>
        <taxon>Hypocreales</taxon>
        <taxon>Nectriaceae</taxon>
        <taxon>Fusarium</taxon>
    </lineage>
</organism>
<feature type="repeat" description="ANK" evidence="3">
    <location>
        <begin position="320"/>
        <end position="342"/>
    </location>
</feature>
<dbReference type="PANTHER" id="PTHR24198:SF194">
    <property type="entry name" value="INVERSIN-A"/>
    <property type="match status" value="1"/>
</dbReference>
<dbReference type="Pfam" id="PF00023">
    <property type="entry name" value="Ank"/>
    <property type="match status" value="1"/>
</dbReference>
<dbReference type="Pfam" id="PF13857">
    <property type="entry name" value="Ank_5"/>
    <property type="match status" value="1"/>
</dbReference>
<evidence type="ECO:0000256" key="2">
    <source>
        <dbReference type="ARBA" id="ARBA00023043"/>
    </source>
</evidence>
<evidence type="ECO:0000256" key="3">
    <source>
        <dbReference type="PROSITE-ProRule" id="PRU00023"/>
    </source>
</evidence>
<gene>
    <name evidence="4" type="ORF">FPOA_00047</name>
</gene>
<feature type="repeat" description="ANK" evidence="3">
    <location>
        <begin position="50"/>
        <end position="76"/>
    </location>
</feature>
<dbReference type="AlphaFoldDB" id="A0A1B8B033"/>
<dbReference type="OMA" id="PWGHRLR"/>
<dbReference type="SUPFAM" id="SSF48403">
    <property type="entry name" value="Ankyrin repeat"/>
    <property type="match status" value="2"/>
</dbReference>
<dbReference type="InterPro" id="IPR036770">
    <property type="entry name" value="Ankyrin_rpt-contain_sf"/>
</dbReference>
<dbReference type="STRING" id="36050.A0A1B8B033"/>
<keyword evidence="5" id="KW-1185">Reference proteome</keyword>
<sequence>MFQKAPIPELVGRQKRVEDSPTSLGSAINVGDLTALRRFLSDKPDEPLGSYGAPLHLAIYLEKEEAVDVLLEAGADPLKEPHILDLEYLTTPFGLAARLNNQALLKKIWQHINPDINGYDIEGFDSCLVEAAQYGETATLGEILRWGQNNWSSESKSKALSAAADNWHVENLELLLSDKIPFEKEALTDALAHITVSKLCFERRDQTQAEIAAQSQSIKVLMAAGADPSKPGPMMISMGEPLLIWTAMCRQLNCCLKTLLDNGANPNSTNSQGQTALHYLGARVKMDPIFRRRFEYNEPTEDVFRTLLAFNASILQQDLFGNTPLHFAAYGSPIEILHLLLSSIPIESRKIALTMPNHNGETALHFASAGGRINTIKYLLSDNVGLNINETASMGWTPLLRALARTVPELQDLSLPGKIETAQLLLAQGANPSTIAHDGWTPLHCLAMNPNNWKREFREEISRLVETLLLGGNSIDSRASFAFDNPLSRRKRRHGLQEGIYCGCRESQYIESPTEWDKVGRFDLTPLHIAAEFGALDVVVALLRHGADPTAEDSEGNSPARLAGNSRKYLCHSVARGTIMTTLIDAGGTY</sequence>
<proteinExistence type="predicted"/>
<dbReference type="Gene3D" id="1.25.40.20">
    <property type="entry name" value="Ankyrin repeat-containing domain"/>
    <property type="match status" value="4"/>
</dbReference>
<dbReference type="InterPro" id="IPR002110">
    <property type="entry name" value="Ankyrin_rpt"/>
</dbReference>
<evidence type="ECO:0000256" key="1">
    <source>
        <dbReference type="ARBA" id="ARBA00022737"/>
    </source>
</evidence>
<dbReference type="PROSITE" id="PS50297">
    <property type="entry name" value="ANK_REP_REGION"/>
    <property type="match status" value="4"/>
</dbReference>
<dbReference type="Pfam" id="PF13637">
    <property type="entry name" value="Ank_4"/>
    <property type="match status" value="1"/>
</dbReference>
<evidence type="ECO:0000313" key="4">
    <source>
        <dbReference type="EMBL" id="OBS26104.1"/>
    </source>
</evidence>
<accession>A0A1B8B033</accession>
<dbReference type="PRINTS" id="PR01415">
    <property type="entry name" value="ANKYRIN"/>
</dbReference>
<feature type="repeat" description="ANK" evidence="3">
    <location>
        <begin position="359"/>
        <end position="391"/>
    </location>
</feature>
<dbReference type="Pfam" id="PF12796">
    <property type="entry name" value="Ank_2"/>
    <property type="match status" value="1"/>
</dbReference>
<evidence type="ECO:0000313" key="5">
    <source>
        <dbReference type="Proteomes" id="UP000091967"/>
    </source>
</evidence>
<dbReference type="Proteomes" id="UP000091967">
    <property type="component" value="Unassembled WGS sequence"/>
</dbReference>
<dbReference type="SMART" id="SM00248">
    <property type="entry name" value="ANK"/>
    <property type="match status" value="7"/>
</dbReference>
<protein>
    <submittedName>
        <fullName evidence="4">Uncharacterized protein</fullName>
    </submittedName>
</protein>
<dbReference type="PANTHER" id="PTHR24198">
    <property type="entry name" value="ANKYRIN REPEAT AND PROTEIN KINASE DOMAIN-CONTAINING PROTEIN"/>
    <property type="match status" value="1"/>
</dbReference>
<dbReference type="PROSITE" id="PS50088">
    <property type="entry name" value="ANK_REPEAT"/>
    <property type="match status" value="4"/>
</dbReference>
<keyword evidence="2 3" id="KW-0040">ANK repeat</keyword>